<reference evidence="2 3" key="1">
    <citation type="journal article" name="Sci. Rep.">
        <title>Genome-scale phylogenetic analyses confirm Olpidium as the closest living zoosporic fungus to the non-flagellated, terrestrial fungi.</title>
        <authorList>
            <person name="Chang Y."/>
            <person name="Rochon D."/>
            <person name="Sekimoto S."/>
            <person name="Wang Y."/>
            <person name="Chovatia M."/>
            <person name="Sandor L."/>
            <person name="Salamov A."/>
            <person name="Grigoriev I.V."/>
            <person name="Stajich J.E."/>
            <person name="Spatafora J.W."/>
        </authorList>
    </citation>
    <scope>NUCLEOTIDE SEQUENCE [LARGE SCALE GENOMIC DNA]</scope>
    <source>
        <strain evidence="2">S191</strain>
    </source>
</reference>
<protein>
    <submittedName>
        <fullName evidence="2">Uncharacterized protein</fullName>
    </submittedName>
</protein>
<keyword evidence="3" id="KW-1185">Reference proteome</keyword>
<dbReference type="AlphaFoldDB" id="A0A8H8A1M8"/>
<organism evidence="2 3">
    <name type="scientific">Olpidium bornovanus</name>
    <dbReference type="NCBI Taxonomy" id="278681"/>
    <lineage>
        <taxon>Eukaryota</taxon>
        <taxon>Fungi</taxon>
        <taxon>Fungi incertae sedis</taxon>
        <taxon>Olpidiomycota</taxon>
        <taxon>Olpidiomycotina</taxon>
        <taxon>Olpidiomycetes</taxon>
        <taxon>Olpidiales</taxon>
        <taxon>Olpidiaceae</taxon>
        <taxon>Olpidium</taxon>
    </lineage>
</organism>
<feature type="region of interest" description="Disordered" evidence="1">
    <location>
        <begin position="17"/>
        <end position="73"/>
    </location>
</feature>
<evidence type="ECO:0000256" key="1">
    <source>
        <dbReference type="SAM" id="MobiDB-lite"/>
    </source>
</evidence>
<evidence type="ECO:0000313" key="2">
    <source>
        <dbReference type="EMBL" id="KAG5463232.1"/>
    </source>
</evidence>
<proteinExistence type="predicted"/>
<evidence type="ECO:0000313" key="3">
    <source>
        <dbReference type="Proteomes" id="UP000673691"/>
    </source>
</evidence>
<accession>A0A8H8A1M8</accession>
<sequence>MAAVIRFGRQEEEACVPGIAGDPELDGIGFEGRSVHDGNGPGKEGRKKRRKNGVTSTNYPGDDEKNAALPAQRQDRVRLVERTRVSEGPREFPKVNHAAAVGDQFVLGRPGQGQGARTESR</sequence>
<comment type="caution">
    <text evidence="2">The sequence shown here is derived from an EMBL/GenBank/DDBJ whole genome shotgun (WGS) entry which is preliminary data.</text>
</comment>
<name>A0A8H8A1M8_9FUNG</name>
<dbReference type="Proteomes" id="UP000673691">
    <property type="component" value="Unassembled WGS sequence"/>
</dbReference>
<dbReference type="EMBL" id="JAEFCI010000938">
    <property type="protein sequence ID" value="KAG5463232.1"/>
    <property type="molecule type" value="Genomic_DNA"/>
</dbReference>
<gene>
    <name evidence="2" type="ORF">BJ554DRAFT_853</name>
</gene>